<evidence type="ECO:0000313" key="11">
    <source>
        <dbReference type="Proteomes" id="UP000005143"/>
    </source>
</evidence>
<gene>
    <name evidence="10" type="ORF">PAI11_41090</name>
</gene>
<comment type="catalytic activity">
    <reaction evidence="1">
        <text>a 4-O-methyl-thymidine in DNA + L-cysteinyl-[protein] = a thymidine in DNA + S-methyl-L-cysteinyl-[protein]</text>
        <dbReference type="Rhea" id="RHEA:53428"/>
        <dbReference type="Rhea" id="RHEA-COMP:10131"/>
        <dbReference type="Rhea" id="RHEA-COMP:10132"/>
        <dbReference type="Rhea" id="RHEA-COMP:13555"/>
        <dbReference type="Rhea" id="RHEA-COMP:13556"/>
        <dbReference type="ChEBI" id="CHEBI:29950"/>
        <dbReference type="ChEBI" id="CHEBI:82612"/>
        <dbReference type="ChEBI" id="CHEBI:137386"/>
        <dbReference type="ChEBI" id="CHEBI:137387"/>
        <dbReference type="EC" id="2.1.1.63"/>
    </reaction>
</comment>
<sequence>MPATAYALFDTTLGPCAIAWNGDAVAGVELPEGDPQATRRRAGRLWPEARESAPPPAIQCVIDEVLALLDGQAVDFATARLDDEAVPAFHRRVYDLARTIPPGHTLTYGEVALRLGEPGAAQAVGQALGANPFPIVVPCHRVVGADGRIGGFSAPGGAATKRRLLAFEGAWQYDQASLFD</sequence>
<evidence type="ECO:0000256" key="5">
    <source>
        <dbReference type="ARBA" id="ARBA00022679"/>
    </source>
</evidence>
<organism evidence="10 11">
    <name type="scientific">Patulibacter medicamentivorans</name>
    <dbReference type="NCBI Taxonomy" id="1097667"/>
    <lineage>
        <taxon>Bacteria</taxon>
        <taxon>Bacillati</taxon>
        <taxon>Actinomycetota</taxon>
        <taxon>Thermoleophilia</taxon>
        <taxon>Solirubrobacterales</taxon>
        <taxon>Patulibacteraceae</taxon>
        <taxon>Patulibacter</taxon>
    </lineage>
</organism>
<evidence type="ECO:0000259" key="9">
    <source>
        <dbReference type="Pfam" id="PF01035"/>
    </source>
</evidence>
<comment type="catalytic activity">
    <reaction evidence="8">
        <text>a 6-O-methyl-2'-deoxyguanosine in DNA + L-cysteinyl-[protein] = S-methyl-L-cysteinyl-[protein] + a 2'-deoxyguanosine in DNA</text>
        <dbReference type="Rhea" id="RHEA:24000"/>
        <dbReference type="Rhea" id="RHEA-COMP:10131"/>
        <dbReference type="Rhea" id="RHEA-COMP:10132"/>
        <dbReference type="Rhea" id="RHEA-COMP:11367"/>
        <dbReference type="Rhea" id="RHEA-COMP:11368"/>
        <dbReference type="ChEBI" id="CHEBI:29950"/>
        <dbReference type="ChEBI" id="CHEBI:82612"/>
        <dbReference type="ChEBI" id="CHEBI:85445"/>
        <dbReference type="ChEBI" id="CHEBI:85448"/>
        <dbReference type="EC" id="2.1.1.63"/>
    </reaction>
</comment>
<dbReference type="NCBIfam" id="TIGR00589">
    <property type="entry name" value="ogt"/>
    <property type="match status" value="1"/>
</dbReference>
<proteinExistence type="inferred from homology"/>
<dbReference type="SUPFAM" id="SSF46767">
    <property type="entry name" value="Methylated DNA-protein cysteine methyltransferase, C-terminal domain"/>
    <property type="match status" value="1"/>
</dbReference>
<evidence type="ECO:0000256" key="2">
    <source>
        <dbReference type="ARBA" id="ARBA00008711"/>
    </source>
</evidence>
<evidence type="ECO:0000256" key="6">
    <source>
        <dbReference type="ARBA" id="ARBA00022763"/>
    </source>
</evidence>
<comment type="similarity">
    <text evidence="2">Belongs to the MGMT family.</text>
</comment>
<keyword evidence="4 10" id="KW-0489">Methyltransferase</keyword>
<evidence type="ECO:0000256" key="1">
    <source>
        <dbReference type="ARBA" id="ARBA00001286"/>
    </source>
</evidence>
<dbReference type="InterPro" id="IPR036388">
    <property type="entry name" value="WH-like_DNA-bd_sf"/>
</dbReference>
<dbReference type="PANTHER" id="PTHR10815:SF5">
    <property type="entry name" value="METHYLATED-DNA--PROTEIN-CYSTEINE METHYLTRANSFERASE"/>
    <property type="match status" value="1"/>
</dbReference>
<protein>
    <recommendedName>
        <fullName evidence="3">methylated-DNA--[protein]-cysteine S-methyltransferase</fullName>
        <ecNumber evidence="3">2.1.1.63</ecNumber>
    </recommendedName>
</protein>
<dbReference type="Pfam" id="PF01035">
    <property type="entry name" value="DNA_binding_1"/>
    <property type="match status" value="1"/>
</dbReference>
<name>H0EB80_9ACTN</name>
<dbReference type="OrthoDB" id="9802228at2"/>
<evidence type="ECO:0000256" key="8">
    <source>
        <dbReference type="ARBA" id="ARBA00049348"/>
    </source>
</evidence>
<accession>H0EB80</accession>
<dbReference type="RefSeq" id="WP_007578779.1">
    <property type="nucleotide sequence ID" value="NZ_AGUD01000305.1"/>
</dbReference>
<dbReference type="InterPro" id="IPR036217">
    <property type="entry name" value="MethylDNA_cys_MeTrfase_DNAb"/>
</dbReference>
<dbReference type="Proteomes" id="UP000005143">
    <property type="component" value="Unassembled WGS sequence"/>
</dbReference>
<evidence type="ECO:0000313" key="10">
    <source>
        <dbReference type="EMBL" id="EHN09044.1"/>
    </source>
</evidence>
<dbReference type="GO" id="GO:0003908">
    <property type="term" value="F:methylated-DNA-[protein]-cysteine S-methyltransferase activity"/>
    <property type="evidence" value="ECO:0007669"/>
    <property type="project" value="UniProtKB-EC"/>
</dbReference>
<dbReference type="GO" id="GO:0032259">
    <property type="term" value="P:methylation"/>
    <property type="evidence" value="ECO:0007669"/>
    <property type="project" value="UniProtKB-KW"/>
</dbReference>
<dbReference type="AlphaFoldDB" id="H0EB80"/>
<keyword evidence="5 10" id="KW-0808">Transferase</keyword>
<dbReference type="InterPro" id="IPR036631">
    <property type="entry name" value="MGMT_N_sf"/>
</dbReference>
<dbReference type="EMBL" id="AGUD01000305">
    <property type="protein sequence ID" value="EHN09044.1"/>
    <property type="molecule type" value="Genomic_DNA"/>
</dbReference>
<evidence type="ECO:0000256" key="7">
    <source>
        <dbReference type="ARBA" id="ARBA00023204"/>
    </source>
</evidence>
<keyword evidence="11" id="KW-1185">Reference proteome</keyword>
<dbReference type="EC" id="2.1.1.63" evidence="3"/>
<evidence type="ECO:0000256" key="3">
    <source>
        <dbReference type="ARBA" id="ARBA00011918"/>
    </source>
</evidence>
<dbReference type="GO" id="GO:0006281">
    <property type="term" value="P:DNA repair"/>
    <property type="evidence" value="ECO:0007669"/>
    <property type="project" value="UniProtKB-KW"/>
</dbReference>
<feature type="domain" description="Methylated-DNA-[protein]-cysteine S-methyltransferase DNA binding" evidence="9">
    <location>
        <begin position="88"/>
        <end position="169"/>
    </location>
</feature>
<dbReference type="PROSITE" id="PS00374">
    <property type="entry name" value="MGMT"/>
    <property type="match status" value="1"/>
</dbReference>
<dbReference type="Gene3D" id="1.10.10.10">
    <property type="entry name" value="Winged helix-like DNA-binding domain superfamily/Winged helix DNA-binding domain"/>
    <property type="match status" value="1"/>
</dbReference>
<keyword evidence="6" id="KW-0227">DNA damage</keyword>
<dbReference type="PATRIC" id="fig|1097667.3.peg.4074"/>
<dbReference type="CDD" id="cd06445">
    <property type="entry name" value="ATase"/>
    <property type="match status" value="1"/>
</dbReference>
<keyword evidence="7" id="KW-0234">DNA repair</keyword>
<evidence type="ECO:0000256" key="4">
    <source>
        <dbReference type="ARBA" id="ARBA00022603"/>
    </source>
</evidence>
<dbReference type="PANTHER" id="PTHR10815">
    <property type="entry name" value="METHYLATED-DNA--PROTEIN-CYSTEINE METHYLTRANSFERASE"/>
    <property type="match status" value="1"/>
</dbReference>
<comment type="caution">
    <text evidence="10">The sequence shown here is derived from an EMBL/GenBank/DDBJ whole genome shotgun (WGS) entry which is preliminary data.</text>
</comment>
<reference evidence="10 11" key="1">
    <citation type="journal article" date="2013" name="Biodegradation">
        <title>Quantitative proteomic analysis of ibuprofen-degrading Patulibacter sp. strain I11.</title>
        <authorList>
            <person name="Almeida B."/>
            <person name="Kjeldal H."/>
            <person name="Lolas I."/>
            <person name="Knudsen A.D."/>
            <person name="Carvalho G."/>
            <person name="Nielsen K.L."/>
            <person name="Barreto Crespo M.T."/>
            <person name="Stensballe A."/>
            <person name="Nielsen J.L."/>
        </authorList>
    </citation>
    <scope>NUCLEOTIDE SEQUENCE [LARGE SCALE GENOMIC DNA]</scope>
    <source>
        <strain evidence="10 11">I11</strain>
    </source>
</reference>
<dbReference type="FunFam" id="1.10.10.10:FF:000214">
    <property type="entry name" value="Methylated-DNA--protein-cysteine methyltransferase"/>
    <property type="match status" value="1"/>
</dbReference>
<dbReference type="SUPFAM" id="SSF53155">
    <property type="entry name" value="Methylated DNA-protein cysteine methyltransferase domain"/>
    <property type="match status" value="1"/>
</dbReference>
<dbReference type="InterPro" id="IPR014048">
    <property type="entry name" value="MethylDNA_cys_MeTrfase_DNA-bd"/>
</dbReference>
<dbReference type="InterPro" id="IPR001497">
    <property type="entry name" value="MethylDNA_cys_MeTrfase_AS"/>
</dbReference>